<evidence type="ECO:0000313" key="2">
    <source>
        <dbReference type="Proteomes" id="UP000219453"/>
    </source>
</evidence>
<dbReference type="AlphaFoldDB" id="A0A285N5Y7"/>
<dbReference type="RefSeq" id="WP_097007709.1">
    <property type="nucleotide sequence ID" value="NZ_OBEJ01000001.1"/>
</dbReference>
<evidence type="ECO:0008006" key="3">
    <source>
        <dbReference type="Google" id="ProtNLM"/>
    </source>
</evidence>
<sequence>MSALDLFMKLLGEPSRDDLDRSDTEAVQFDERANHTQNRRRAVGGKLFVTDRRVVFVPHTFDDVLGGAHVDVPLDAVETVTTEPADRSPGAIVRQPLDTLFGGSLRTRLRIETADGDAELFLVDDIENAIDVIDGARDDRVAEP</sequence>
<reference evidence="1 2" key="1">
    <citation type="submission" date="2017-09" db="EMBL/GenBank/DDBJ databases">
        <authorList>
            <person name="Ehlers B."/>
            <person name="Leendertz F.H."/>
        </authorList>
    </citation>
    <scope>NUCLEOTIDE SEQUENCE [LARGE SCALE GENOMIC DNA]</scope>
    <source>
        <strain evidence="1 2">DSM 27208</strain>
    </source>
</reference>
<accession>A0A285N5Y7</accession>
<name>A0A285N5Y7_NATPI</name>
<evidence type="ECO:0000313" key="1">
    <source>
        <dbReference type="EMBL" id="SNZ04895.1"/>
    </source>
</evidence>
<gene>
    <name evidence="1" type="ORF">SAMN06269185_0714</name>
</gene>
<dbReference type="Proteomes" id="UP000219453">
    <property type="component" value="Unassembled WGS sequence"/>
</dbReference>
<dbReference type="EMBL" id="OBEJ01000001">
    <property type="protein sequence ID" value="SNZ04895.1"/>
    <property type="molecule type" value="Genomic_DNA"/>
</dbReference>
<protein>
    <recommendedName>
        <fullName evidence="3">GRAM domain-containing protein</fullName>
    </recommendedName>
</protein>
<proteinExistence type="predicted"/>
<keyword evidence="2" id="KW-1185">Reference proteome</keyword>
<organism evidence="1 2">
    <name type="scientific">Natronoarchaeum philippinense</name>
    <dbReference type="NCBI Taxonomy" id="558529"/>
    <lineage>
        <taxon>Archaea</taxon>
        <taxon>Methanobacteriati</taxon>
        <taxon>Methanobacteriota</taxon>
        <taxon>Stenosarchaea group</taxon>
        <taxon>Halobacteria</taxon>
        <taxon>Halobacteriales</taxon>
        <taxon>Natronoarchaeaceae</taxon>
    </lineage>
</organism>